<evidence type="ECO:0000313" key="1">
    <source>
        <dbReference type="EMBL" id="VDP51040.1"/>
    </source>
</evidence>
<reference evidence="1 2" key="1">
    <citation type="submission" date="2018-11" db="EMBL/GenBank/DDBJ databases">
        <authorList>
            <consortium name="Pathogen Informatics"/>
        </authorList>
    </citation>
    <scope>NUCLEOTIDE SEQUENCE [LARGE SCALE GENOMIC DNA]</scope>
    <source>
        <strain>Denwood</strain>
        <strain evidence="2">Zambia</strain>
    </source>
</reference>
<protein>
    <submittedName>
        <fullName evidence="1">Uncharacterized protein</fullName>
    </submittedName>
</protein>
<dbReference type="Proteomes" id="UP000269396">
    <property type="component" value="Unassembled WGS sequence"/>
</dbReference>
<organism evidence="1 2">
    <name type="scientific">Schistosoma mattheei</name>
    <dbReference type="NCBI Taxonomy" id="31246"/>
    <lineage>
        <taxon>Eukaryota</taxon>
        <taxon>Metazoa</taxon>
        <taxon>Spiralia</taxon>
        <taxon>Lophotrochozoa</taxon>
        <taxon>Platyhelminthes</taxon>
        <taxon>Trematoda</taxon>
        <taxon>Digenea</taxon>
        <taxon>Strigeidida</taxon>
        <taxon>Schistosomatoidea</taxon>
        <taxon>Schistosomatidae</taxon>
        <taxon>Schistosoma</taxon>
    </lineage>
</organism>
<dbReference type="AlphaFoldDB" id="A0A183P5P0"/>
<keyword evidence="2" id="KW-1185">Reference proteome</keyword>
<accession>A0A183P5P0</accession>
<name>A0A183P5P0_9TREM</name>
<dbReference type="EMBL" id="UZAL01029907">
    <property type="protein sequence ID" value="VDP51040.1"/>
    <property type="molecule type" value="Genomic_DNA"/>
</dbReference>
<proteinExistence type="predicted"/>
<sequence>MNWFTVQIEYSYRCWCKSITNNKIFFNFFIFILFHHRRRIICWLKSYLINWTFTWHWNNRTITGSTS</sequence>
<gene>
    <name evidence="1" type="ORF">SMTD_LOCUS9678</name>
</gene>
<evidence type="ECO:0000313" key="2">
    <source>
        <dbReference type="Proteomes" id="UP000269396"/>
    </source>
</evidence>